<dbReference type="SUPFAM" id="SSF46785">
    <property type="entry name" value="Winged helix' DNA-binding domain"/>
    <property type="match status" value="1"/>
</dbReference>
<dbReference type="EMBL" id="JBHSLW010000010">
    <property type="protein sequence ID" value="MFC5419711.1"/>
    <property type="molecule type" value="Genomic_DNA"/>
</dbReference>
<organism evidence="5 6">
    <name type="scientific">Bosea eneae</name>
    <dbReference type="NCBI Taxonomy" id="151454"/>
    <lineage>
        <taxon>Bacteria</taxon>
        <taxon>Pseudomonadati</taxon>
        <taxon>Pseudomonadota</taxon>
        <taxon>Alphaproteobacteria</taxon>
        <taxon>Hyphomicrobiales</taxon>
        <taxon>Boseaceae</taxon>
        <taxon>Bosea</taxon>
    </lineage>
</organism>
<sequence>MKPLGMARPCRPYPIYRSLAFLIEIGLVDRLATESAYRLLKRPPAENETLLCLACRSCGEVDEVSSAAVGQTLESILAAASFTPASRLMEVEGDFSDCRRRWSLSHSG</sequence>
<dbReference type="Pfam" id="PF01475">
    <property type="entry name" value="FUR"/>
    <property type="match status" value="1"/>
</dbReference>
<dbReference type="RefSeq" id="WP_377797629.1">
    <property type="nucleotide sequence ID" value="NZ_JBHSLW010000010.1"/>
</dbReference>
<accession>A0ABW0IQ33</accession>
<dbReference type="Proteomes" id="UP001596053">
    <property type="component" value="Unassembled WGS sequence"/>
</dbReference>
<dbReference type="InterPro" id="IPR043135">
    <property type="entry name" value="Fur_C"/>
</dbReference>
<proteinExistence type="predicted"/>
<protein>
    <submittedName>
        <fullName evidence="5">Transcriptional repressor</fullName>
    </submittedName>
</protein>
<keyword evidence="3" id="KW-0238">DNA-binding</keyword>
<evidence type="ECO:0000313" key="6">
    <source>
        <dbReference type="Proteomes" id="UP001596053"/>
    </source>
</evidence>
<keyword evidence="1" id="KW-0678">Repressor</keyword>
<name>A0ABW0IQ33_9HYPH</name>
<evidence type="ECO:0000256" key="3">
    <source>
        <dbReference type="ARBA" id="ARBA00023125"/>
    </source>
</evidence>
<reference evidence="6" key="1">
    <citation type="journal article" date="2019" name="Int. J. Syst. Evol. Microbiol.">
        <title>The Global Catalogue of Microorganisms (GCM) 10K type strain sequencing project: providing services to taxonomists for standard genome sequencing and annotation.</title>
        <authorList>
            <consortium name="The Broad Institute Genomics Platform"/>
            <consortium name="The Broad Institute Genome Sequencing Center for Infectious Disease"/>
            <person name="Wu L."/>
            <person name="Ma J."/>
        </authorList>
    </citation>
    <scope>NUCLEOTIDE SEQUENCE [LARGE SCALE GENOMIC DNA]</scope>
    <source>
        <strain evidence="6">NCAIM B.01391</strain>
    </source>
</reference>
<evidence type="ECO:0000256" key="4">
    <source>
        <dbReference type="ARBA" id="ARBA00023163"/>
    </source>
</evidence>
<dbReference type="InterPro" id="IPR036390">
    <property type="entry name" value="WH_DNA-bd_sf"/>
</dbReference>
<evidence type="ECO:0000256" key="2">
    <source>
        <dbReference type="ARBA" id="ARBA00023015"/>
    </source>
</evidence>
<evidence type="ECO:0000256" key="1">
    <source>
        <dbReference type="ARBA" id="ARBA00022491"/>
    </source>
</evidence>
<gene>
    <name evidence="5" type="ORF">ACFPOB_09055</name>
</gene>
<dbReference type="Gene3D" id="3.30.1490.190">
    <property type="match status" value="1"/>
</dbReference>
<keyword evidence="4" id="KW-0804">Transcription</keyword>
<dbReference type="InterPro" id="IPR002481">
    <property type="entry name" value="FUR"/>
</dbReference>
<evidence type="ECO:0000313" key="5">
    <source>
        <dbReference type="EMBL" id="MFC5419711.1"/>
    </source>
</evidence>
<comment type="caution">
    <text evidence="5">The sequence shown here is derived from an EMBL/GenBank/DDBJ whole genome shotgun (WGS) entry which is preliminary data.</text>
</comment>
<keyword evidence="2" id="KW-0805">Transcription regulation</keyword>
<keyword evidence="6" id="KW-1185">Reference proteome</keyword>